<feature type="non-terminal residue" evidence="2">
    <location>
        <position position="1"/>
    </location>
</feature>
<keyword evidence="3" id="KW-1185">Reference proteome</keyword>
<feature type="transmembrane region" description="Helical" evidence="1">
    <location>
        <begin position="20"/>
        <end position="39"/>
    </location>
</feature>
<name>A0ABS6KDW4_9FIRM</name>
<evidence type="ECO:0000313" key="2">
    <source>
        <dbReference type="EMBL" id="MBU9728716.1"/>
    </source>
</evidence>
<reference evidence="2 3" key="1">
    <citation type="submission" date="2021-06" db="EMBL/GenBank/DDBJ databases">
        <title>Description of novel taxa of the family Lachnospiraceae.</title>
        <authorList>
            <person name="Chaplin A.V."/>
            <person name="Sokolova S.R."/>
            <person name="Pikina A.P."/>
            <person name="Korzhanova M."/>
            <person name="Belova V."/>
            <person name="Korostin D."/>
            <person name="Efimov B.A."/>
        </authorList>
    </citation>
    <scope>NUCLEOTIDE SEQUENCE [LARGE SCALE GENOMIC DNA]</scope>
    <source>
        <strain evidence="2 3">ASD4241</strain>
    </source>
</reference>
<keyword evidence="1" id="KW-0812">Transmembrane</keyword>
<dbReference type="Proteomes" id="UP001314681">
    <property type="component" value="Unassembled WGS sequence"/>
</dbReference>
<evidence type="ECO:0000256" key="1">
    <source>
        <dbReference type="SAM" id="Phobius"/>
    </source>
</evidence>
<dbReference type="RefSeq" id="WP_238727501.1">
    <property type="nucleotide sequence ID" value="NZ_JAHQCX010000023.1"/>
</dbReference>
<sequence length="77" mass="8910">ERVNINCAEVNATARKESGIYFFISGVAGRVSFYLYAVVECDIMLKDMISKIEQIDARKGWEVWICYTKVRELRISL</sequence>
<evidence type="ECO:0000313" key="3">
    <source>
        <dbReference type="Proteomes" id="UP001314681"/>
    </source>
</evidence>
<accession>A0ABS6KDW4</accession>
<gene>
    <name evidence="2" type="ORF">KTH90_22245</name>
</gene>
<proteinExistence type="predicted"/>
<keyword evidence="1" id="KW-0472">Membrane</keyword>
<keyword evidence="1" id="KW-1133">Transmembrane helix</keyword>
<organism evidence="2 3">
    <name type="scientific">Diplocloster modestus</name>
    <dbReference type="NCBI Taxonomy" id="2850322"/>
    <lineage>
        <taxon>Bacteria</taxon>
        <taxon>Bacillati</taxon>
        <taxon>Bacillota</taxon>
        <taxon>Clostridia</taxon>
        <taxon>Lachnospirales</taxon>
        <taxon>Lachnospiraceae</taxon>
        <taxon>Diplocloster</taxon>
    </lineage>
</organism>
<protein>
    <submittedName>
        <fullName evidence="2">Uncharacterized protein</fullName>
    </submittedName>
</protein>
<comment type="caution">
    <text evidence="2">The sequence shown here is derived from an EMBL/GenBank/DDBJ whole genome shotgun (WGS) entry which is preliminary data.</text>
</comment>
<dbReference type="EMBL" id="JAHQCX010000023">
    <property type="protein sequence ID" value="MBU9728716.1"/>
    <property type="molecule type" value="Genomic_DNA"/>
</dbReference>